<dbReference type="AlphaFoldDB" id="A0A151JBR2"/>
<dbReference type="STRING" id="471704.A0A151JBR2"/>
<accession>A0A151JBR2</accession>
<sequence length="92" mass="11044">MERRLVICEMLRQRQQRKGFLHRIVTGNEKRPFLENDSILMKISKNGLMNGSLQKNQIFSFEESVYYRKSGRKLSLPKEYTLNKLTYINLFK</sequence>
<organism evidence="1 2">
    <name type="scientific">Trachymyrmex cornetzi</name>
    <dbReference type="NCBI Taxonomy" id="471704"/>
    <lineage>
        <taxon>Eukaryota</taxon>
        <taxon>Metazoa</taxon>
        <taxon>Ecdysozoa</taxon>
        <taxon>Arthropoda</taxon>
        <taxon>Hexapoda</taxon>
        <taxon>Insecta</taxon>
        <taxon>Pterygota</taxon>
        <taxon>Neoptera</taxon>
        <taxon>Endopterygota</taxon>
        <taxon>Hymenoptera</taxon>
        <taxon>Apocrita</taxon>
        <taxon>Aculeata</taxon>
        <taxon>Formicoidea</taxon>
        <taxon>Formicidae</taxon>
        <taxon>Myrmicinae</taxon>
        <taxon>Trachymyrmex</taxon>
    </lineage>
</organism>
<evidence type="ECO:0000313" key="1">
    <source>
        <dbReference type="EMBL" id="KYN22557.1"/>
    </source>
</evidence>
<proteinExistence type="predicted"/>
<dbReference type="EMBL" id="KQ979122">
    <property type="protein sequence ID" value="KYN22557.1"/>
    <property type="molecule type" value="Genomic_DNA"/>
</dbReference>
<name>A0A151JBR2_9HYME</name>
<reference evidence="1 2" key="1">
    <citation type="submission" date="2015-09" db="EMBL/GenBank/DDBJ databases">
        <title>Trachymyrmex cornetzi WGS genome.</title>
        <authorList>
            <person name="Nygaard S."/>
            <person name="Hu H."/>
            <person name="Boomsma J."/>
            <person name="Zhang G."/>
        </authorList>
    </citation>
    <scope>NUCLEOTIDE SEQUENCE [LARGE SCALE GENOMIC DNA]</scope>
    <source>
        <strain evidence="1">Tcor2-1</strain>
        <tissue evidence="1">Whole body</tissue>
    </source>
</reference>
<dbReference type="Proteomes" id="UP000078492">
    <property type="component" value="Unassembled WGS sequence"/>
</dbReference>
<protein>
    <submittedName>
        <fullName evidence="1">Uncharacterized protein</fullName>
    </submittedName>
</protein>
<gene>
    <name evidence="1" type="ORF">ALC57_05083</name>
</gene>
<evidence type="ECO:0000313" key="2">
    <source>
        <dbReference type="Proteomes" id="UP000078492"/>
    </source>
</evidence>
<keyword evidence="2" id="KW-1185">Reference proteome</keyword>